<accession>A0ABS6EM58</accession>
<proteinExistence type="predicted"/>
<dbReference type="Proteomes" id="UP000726170">
    <property type="component" value="Unassembled WGS sequence"/>
</dbReference>
<evidence type="ECO:0000313" key="1">
    <source>
        <dbReference type="EMBL" id="MBU5486095.1"/>
    </source>
</evidence>
<reference evidence="1 2" key="1">
    <citation type="submission" date="2021-06" db="EMBL/GenBank/DDBJ databases">
        <authorList>
            <person name="Sun Q."/>
            <person name="Li D."/>
        </authorList>
    </citation>
    <scope>NUCLEOTIDE SEQUENCE [LARGE SCALE GENOMIC DNA]</scope>
    <source>
        <strain evidence="1 2">MSJ-11</strain>
    </source>
</reference>
<gene>
    <name evidence="1" type="ORF">KQI86_17380</name>
</gene>
<protein>
    <submittedName>
        <fullName evidence="1">Uncharacterized protein</fullName>
    </submittedName>
</protein>
<dbReference type="EMBL" id="JAHLQF010000004">
    <property type="protein sequence ID" value="MBU5486095.1"/>
    <property type="molecule type" value="Genomic_DNA"/>
</dbReference>
<evidence type="ECO:0000313" key="2">
    <source>
        <dbReference type="Proteomes" id="UP000726170"/>
    </source>
</evidence>
<comment type="caution">
    <text evidence="1">The sequence shown here is derived from an EMBL/GenBank/DDBJ whole genome shotgun (WGS) entry which is preliminary data.</text>
</comment>
<name>A0ABS6EM58_9CLOT</name>
<organism evidence="1 2">
    <name type="scientific">Clostridium mobile</name>
    <dbReference type="NCBI Taxonomy" id="2841512"/>
    <lineage>
        <taxon>Bacteria</taxon>
        <taxon>Bacillati</taxon>
        <taxon>Bacillota</taxon>
        <taxon>Clostridia</taxon>
        <taxon>Eubacteriales</taxon>
        <taxon>Clostridiaceae</taxon>
        <taxon>Clostridium</taxon>
    </lineage>
</organism>
<keyword evidence="2" id="KW-1185">Reference proteome</keyword>
<dbReference type="RefSeq" id="WP_216440681.1">
    <property type="nucleotide sequence ID" value="NZ_JAHLQF010000004.1"/>
</dbReference>
<sequence>MISKYKNYLFIIEDFLYNSPQERMEWIKFINKIPINKRYFATYSCDISRQSLYSTISNLSIKCNFYNVLTPSYLLLDYCKSIYSKINIYPISYTMDFHDLYLCNIKIDFIDPNLIIINTNEIPKKDMTTINNFNIPLIFSSNLCTNRFDTCIACNDNCSLKYIKTFYKNRLIIPDCPPYYNTTYLFKKFNIDTKDTILVTSKFRNDNLELQKNGCKIALILKNKLELEEYIKSPYDVDIIVENLDNLSYWLNLKEET</sequence>